<gene>
    <name evidence="7" type="ORF">CALK_2046</name>
</gene>
<proteinExistence type="inferred from homology"/>
<feature type="transmembrane region" description="Helical" evidence="5">
    <location>
        <begin position="165"/>
        <end position="186"/>
    </location>
</feature>
<evidence type="ECO:0000313" key="8">
    <source>
        <dbReference type="Proteomes" id="UP000017148"/>
    </source>
</evidence>
<dbReference type="eggNOG" id="COG0842">
    <property type="taxonomic scope" value="Bacteria"/>
</dbReference>
<dbReference type="STRING" id="1313304.CALK_2046"/>
<comment type="caution">
    <text evidence="7">The sequence shown here is derived from an EMBL/GenBank/DDBJ whole genome shotgun (WGS) entry which is preliminary data.</text>
</comment>
<keyword evidence="3 5" id="KW-1133">Transmembrane helix</keyword>
<feature type="transmembrane region" description="Helical" evidence="5">
    <location>
        <begin position="133"/>
        <end position="158"/>
    </location>
</feature>
<dbReference type="RefSeq" id="WP_022637461.1">
    <property type="nucleotide sequence ID" value="NZ_ASJR01000020.1"/>
</dbReference>
<feature type="transmembrane region" description="Helical" evidence="5">
    <location>
        <begin position="56"/>
        <end position="81"/>
    </location>
</feature>
<dbReference type="GO" id="GO:0140359">
    <property type="term" value="F:ABC-type transporter activity"/>
    <property type="evidence" value="ECO:0007669"/>
    <property type="project" value="InterPro"/>
</dbReference>
<accession>U7D685</accession>
<evidence type="ECO:0000256" key="3">
    <source>
        <dbReference type="ARBA" id="ARBA00022989"/>
    </source>
</evidence>
<dbReference type="PATRIC" id="fig|1313304.3.peg.1950"/>
<comment type="subcellular location">
    <subcellularLocation>
        <location evidence="5">Cell membrane</location>
        <topology evidence="5">Multi-pass membrane protein</topology>
    </subcellularLocation>
    <subcellularLocation>
        <location evidence="1">Membrane</location>
        <topology evidence="1">Multi-pass membrane protein</topology>
    </subcellularLocation>
</comment>
<dbReference type="EMBL" id="ASJR01000020">
    <property type="protein sequence ID" value="ERP31086.1"/>
    <property type="molecule type" value="Genomic_DNA"/>
</dbReference>
<dbReference type="PROSITE" id="PS51012">
    <property type="entry name" value="ABC_TM2"/>
    <property type="match status" value="1"/>
</dbReference>
<keyword evidence="2 5" id="KW-0812">Transmembrane</keyword>
<evidence type="ECO:0000259" key="6">
    <source>
        <dbReference type="PROSITE" id="PS51012"/>
    </source>
</evidence>
<dbReference type="AlphaFoldDB" id="U7D685"/>
<dbReference type="PIRSF" id="PIRSF006648">
    <property type="entry name" value="DrrB"/>
    <property type="match status" value="1"/>
</dbReference>
<evidence type="ECO:0000256" key="5">
    <source>
        <dbReference type="RuleBase" id="RU361157"/>
    </source>
</evidence>
<organism evidence="7 8">
    <name type="scientific">Chitinivibrio alkaliphilus ACht1</name>
    <dbReference type="NCBI Taxonomy" id="1313304"/>
    <lineage>
        <taxon>Bacteria</taxon>
        <taxon>Pseudomonadati</taxon>
        <taxon>Fibrobacterota</taxon>
        <taxon>Chitinivibrionia</taxon>
        <taxon>Chitinivibrionales</taxon>
        <taxon>Chitinivibrionaceae</taxon>
        <taxon>Chitinivibrio</taxon>
    </lineage>
</organism>
<keyword evidence="8" id="KW-1185">Reference proteome</keyword>
<keyword evidence="4 5" id="KW-0472">Membrane</keyword>
<evidence type="ECO:0000256" key="4">
    <source>
        <dbReference type="ARBA" id="ARBA00023136"/>
    </source>
</evidence>
<sequence>MIPLYFLIQHEVLRFSKVAVQTVFAPLISTTLYFIIFDYSFQGREVPAYDIPYITFIIPGLLLMSLLQNAFANSSSSLIIAKYQGNIVDFILAPLSHWDLTIGFMVGGIIRGLLVGSVIYLVSIFFYGGAVAYPFLALTTALLVSGVFSTLGILAGLWAEKFDHVSIFSNFVITPLTFLSGIFYSVQSLPPLYAQLSRVNPIYYMIDLMRYSFLGMSDVSPLLSLCITGGTLMVLFFLTALLFKRGYKIKN</sequence>
<dbReference type="PRINTS" id="PR00164">
    <property type="entry name" value="ABC2TRNSPORT"/>
</dbReference>
<feature type="domain" description="ABC transmembrane type-2" evidence="6">
    <location>
        <begin position="17"/>
        <end position="246"/>
    </location>
</feature>
<dbReference type="Proteomes" id="UP000017148">
    <property type="component" value="Unassembled WGS sequence"/>
</dbReference>
<dbReference type="GO" id="GO:0043190">
    <property type="term" value="C:ATP-binding cassette (ABC) transporter complex"/>
    <property type="evidence" value="ECO:0007669"/>
    <property type="project" value="InterPro"/>
</dbReference>
<protein>
    <recommendedName>
        <fullName evidence="5">Transport permease protein</fullName>
    </recommendedName>
</protein>
<dbReference type="PANTHER" id="PTHR43332:SF2">
    <property type="entry name" value="INNER MEMBRANE TRANSPORT PERMEASE YADH"/>
    <property type="match status" value="1"/>
</dbReference>
<comment type="similarity">
    <text evidence="5">Belongs to the ABC-2 integral membrane protein family.</text>
</comment>
<name>U7D685_9BACT</name>
<dbReference type="Pfam" id="PF01061">
    <property type="entry name" value="ABC2_membrane"/>
    <property type="match status" value="1"/>
</dbReference>
<keyword evidence="5" id="KW-0813">Transport</keyword>
<dbReference type="InterPro" id="IPR000412">
    <property type="entry name" value="ABC_2_transport"/>
</dbReference>
<dbReference type="InterPro" id="IPR052522">
    <property type="entry name" value="ABC-2_transport_permease"/>
</dbReference>
<dbReference type="InterPro" id="IPR013525">
    <property type="entry name" value="ABC2_TM"/>
</dbReference>
<reference evidence="7 8" key="1">
    <citation type="journal article" date="2013" name="Environ. Microbiol.">
        <title>Genome analysis of Chitinivibrio alkaliphilus gen. nov., sp. nov., a novel extremely haloalkaliphilic anaerobic chitinolytic bacterium from the candidate phylum Termite Group 3.</title>
        <authorList>
            <person name="Sorokin D.Y."/>
            <person name="Gumerov V.M."/>
            <person name="Rakitin A.L."/>
            <person name="Beletsky A.V."/>
            <person name="Damste J.S."/>
            <person name="Muyzer G."/>
            <person name="Mardanov A.V."/>
            <person name="Ravin N.V."/>
        </authorList>
    </citation>
    <scope>NUCLEOTIDE SEQUENCE [LARGE SCALE GENOMIC DNA]</scope>
    <source>
        <strain evidence="7 8">ACht1</strain>
    </source>
</reference>
<evidence type="ECO:0000256" key="2">
    <source>
        <dbReference type="ARBA" id="ARBA00022692"/>
    </source>
</evidence>
<evidence type="ECO:0000313" key="7">
    <source>
        <dbReference type="EMBL" id="ERP31086.1"/>
    </source>
</evidence>
<evidence type="ECO:0000256" key="1">
    <source>
        <dbReference type="ARBA" id="ARBA00004141"/>
    </source>
</evidence>
<dbReference type="InterPro" id="IPR047817">
    <property type="entry name" value="ABC2_TM_bact-type"/>
</dbReference>
<feature type="transmembrane region" description="Helical" evidence="5">
    <location>
        <begin position="102"/>
        <end position="127"/>
    </location>
</feature>
<feature type="transmembrane region" description="Helical" evidence="5">
    <location>
        <begin position="222"/>
        <end position="243"/>
    </location>
</feature>
<dbReference type="OrthoDB" id="9788252at2"/>
<feature type="transmembrane region" description="Helical" evidence="5">
    <location>
        <begin position="12"/>
        <end position="36"/>
    </location>
</feature>
<keyword evidence="5" id="KW-1003">Cell membrane</keyword>
<dbReference type="PANTHER" id="PTHR43332">
    <property type="entry name" value="INNER MEMBRANE TRANSPORT PERMEASE YADH-RELATED"/>
    <property type="match status" value="1"/>
</dbReference>